<feature type="compositionally biased region" description="Polar residues" evidence="1">
    <location>
        <begin position="783"/>
        <end position="797"/>
    </location>
</feature>
<feature type="compositionally biased region" description="Basic residues" evidence="1">
    <location>
        <begin position="388"/>
        <end position="399"/>
    </location>
</feature>
<feature type="compositionally biased region" description="Polar residues" evidence="1">
    <location>
        <begin position="469"/>
        <end position="487"/>
    </location>
</feature>
<keyword evidence="4" id="KW-1185">Reference proteome</keyword>
<evidence type="ECO:0000313" key="4">
    <source>
        <dbReference type="Proteomes" id="UP000011715"/>
    </source>
</evidence>
<name>A0A0C4E6Z3_MAGP6</name>
<evidence type="ECO:0000313" key="2">
    <source>
        <dbReference type="EMBL" id="KLU89320.1"/>
    </source>
</evidence>
<reference evidence="3" key="4">
    <citation type="journal article" date="2015" name="G3 (Bethesda)">
        <title>Genome sequences of three phytopathogenic species of the Magnaporthaceae family of fungi.</title>
        <authorList>
            <person name="Okagaki L.H."/>
            <person name="Nunes C.C."/>
            <person name="Sailsbery J."/>
            <person name="Clay B."/>
            <person name="Brown D."/>
            <person name="John T."/>
            <person name="Oh Y."/>
            <person name="Young N."/>
            <person name="Fitzgerald M."/>
            <person name="Haas B.J."/>
            <person name="Zeng Q."/>
            <person name="Young S."/>
            <person name="Adiconis X."/>
            <person name="Fan L."/>
            <person name="Levin J.Z."/>
            <person name="Mitchell T.K."/>
            <person name="Okubara P.A."/>
            <person name="Farman M.L."/>
            <person name="Kohn L.M."/>
            <person name="Birren B."/>
            <person name="Ma L.-J."/>
            <person name="Dean R.A."/>
        </authorList>
    </citation>
    <scope>NUCLEOTIDE SEQUENCE</scope>
    <source>
        <strain evidence="3">ATCC 64411 / 73-15</strain>
    </source>
</reference>
<dbReference type="eggNOG" id="ENOG502QPW5">
    <property type="taxonomic scope" value="Eukaryota"/>
</dbReference>
<proteinExistence type="predicted"/>
<feature type="region of interest" description="Disordered" evidence="1">
    <location>
        <begin position="1"/>
        <end position="130"/>
    </location>
</feature>
<feature type="compositionally biased region" description="Low complexity" evidence="1">
    <location>
        <begin position="711"/>
        <end position="761"/>
    </location>
</feature>
<feature type="region of interest" description="Disordered" evidence="1">
    <location>
        <begin position="981"/>
        <end position="1004"/>
    </location>
</feature>
<reference evidence="4" key="2">
    <citation type="submission" date="2010-05" db="EMBL/GenBank/DDBJ databases">
        <title>The genome sequence of Magnaporthe poae strain ATCC 64411.</title>
        <authorList>
            <person name="Ma L.-J."/>
            <person name="Dead R."/>
            <person name="Young S."/>
            <person name="Zeng Q."/>
            <person name="Koehrsen M."/>
            <person name="Alvarado L."/>
            <person name="Berlin A."/>
            <person name="Chapman S.B."/>
            <person name="Chen Z."/>
            <person name="Freedman E."/>
            <person name="Gellesch M."/>
            <person name="Goldberg J."/>
            <person name="Griggs A."/>
            <person name="Gujja S."/>
            <person name="Heilman E.R."/>
            <person name="Heiman D."/>
            <person name="Hepburn T."/>
            <person name="Howarth C."/>
            <person name="Jen D."/>
            <person name="Larson L."/>
            <person name="Mehta T."/>
            <person name="Neiman D."/>
            <person name="Pearson M."/>
            <person name="Roberts A."/>
            <person name="Saif S."/>
            <person name="Shea T."/>
            <person name="Shenoy N."/>
            <person name="Sisk P."/>
            <person name="Stolte C."/>
            <person name="Sykes S."/>
            <person name="Walk T."/>
            <person name="White J."/>
            <person name="Yandava C."/>
            <person name="Haas B."/>
            <person name="Nusbaum C."/>
            <person name="Birren B."/>
        </authorList>
    </citation>
    <scope>NUCLEOTIDE SEQUENCE [LARGE SCALE GENOMIC DNA]</scope>
    <source>
        <strain evidence="4">ATCC 64411 / 73-15</strain>
    </source>
</reference>
<feature type="compositionally biased region" description="Pro residues" evidence="1">
    <location>
        <begin position="31"/>
        <end position="43"/>
    </location>
</feature>
<feature type="compositionally biased region" description="Low complexity" evidence="1">
    <location>
        <begin position="625"/>
        <end position="671"/>
    </location>
</feature>
<dbReference type="AlphaFoldDB" id="A0A0C4E6Z3"/>
<protein>
    <submittedName>
        <fullName evidence="2 3">Uncharacterized protein</fullName>
    </submittedName>
</protein>
<feature type="compositionally biased region" description="Polar residues" evidence="1">
    <location>
        <begin position="874"/>
        <end position="897"/>
    </location>
</feature>
<dbReference type="STRING" id="644358.A0A0C4E6Z3"/>
<feature type="region of interest" description="Disordered" evidence="1">
    <location>
        <begin position="176"/>
        <end position="196"/>
    </location>
</feature>
<dbReference type="EnsemblFungi" id="MAPG_08293T0">
    <property type="protein sequence ID" value="MAPG_08293T0"/>
    <property type="gene ID" value="MAPG_08293"/>
</dbReference>
<feature type="compositionally biased region" description="Low complexity" evidence="1">
    <location>
        <begin position="768"/>
        <end position="782"/>
    </location>
</feature>
<feature type="region of interest" description="Disordered" evidence="1">
    <location>
        <begin position="874"/>
        <end position="928"/>
    </location>
</feature>
<dbReference type="EMBL" id="GL876972">
    <property type="protein sequence ID" value="KLU89320.1"/>
    <property type="molecule type" value="Genomic_DNA"/>
</dbReference>
<dbReference type="OMA" id="NFGVMHM"/>
<reference evidence="2" key="1">
    <citation type="submission" date="2010-05" db="EMBL/GenBank/DDBJ databases">
        <title>The Genome Sequence of Magnaporthe poae strain ATCC 64411.</title>
        <authorList>
            <consortium name="The Broad Institute Genome Sequencing Platform"/>
            <consortium name="Broad Institute Genome Sequencing Center for Infectious Disease"/>
            <person name="Ma L.-J."/>
            <person name="Dead R."/>
            <person name="Young S."/>
            <person name="Zeng Q."/>
            <person name="Koehrsen M."/>
            <person name="Alvarado L."/>
            <person name="Berlin A."/>
            <person name="Chapman S.B."/>
            <person name="Chen Z."/>
            <person name="Freedman E."/>
            <person name="Gellesch M."/>
            <person name="Goldberg J."/>
            <person name="Griggs A."/>
            <person name="Gujja S."/>
            <person name="Heilman E.R."/>
            <person name="Heiman D."/>
            <person name="Hepburn T."/>
            <person name="Howarth C."/>
            <person name="Jen D."/>
            <person name="Larson L."/>
            <person name="Mehta T."/>
            <person name="Neiman D."/>
            <person name="Pearson M."/>
            <person name="Roberts A."/>
            <person name="Saif S."/>
            <person name="Shea T."/>
            <person name="Shenoy N."/>
            <person name="Sisk P."/>
            <person name="Stolte C."/>
            <person name="Sykes S."/>
            <person name="Walk T."/>
            <person name="White J."/>
            <person name="Yandava C."/>
            <person name="Haas B."/>
            <person name="Nusbaum C."/>
            <person name="Birren B."/>
        </authorList>
    </citation>
    <scope>NUCLEOTIDE SEQUENCE</scope>
    <source>
        <strain evidence="2">ATCC 64411</strain>
    </source>
</reference>
<gene>
    <name evidence="2" type="ORF">MAPG_08293</name>
</gene>
<feature type="compositionally biased region" description="Low complexity" evidence="1">
    <location>
        <begin position="904"/>
        <end position="924"/>
    </location>
</feature>
<dbReference type="OrthoDB" id="5243398at2759"/>
<reference evidence="2" key="3">
    <citation type="submission" date="2011-03" db="EMBL/GenBank/DDBJ databases">
        <title>Annotation of Magnaporthe poae ATCC 64411.</title>
        <authorList>
            <person name="Ma L.-J."/>
            <person name="Dead R."/>
            <person name="Young S.K."/>
            <person name="Zeng Q."/>
            <person name="Gargeya S."/>
            <person name="Fitzgerald M."/>
            <person name="Haas B."/>
            <person name="Abouelleil A."/>
            <person name="Alvarado L."/>
            <person name="Arachchi H.M."/>
            <person name="Berlin A."/>
            <person name="Brown A."/>
            <person name="Chapman S.B."/>
            <person name="Chen Z."/>
            <person name="Dunbar C."/>
            <person name="Freedman E."/>
            <person name="Gearin G."/>
            <person name="Gellesch M."/>
            <person name="Goldberg J."/>
            <person name="Griggs A."/>
            <person name="Gujja S."/>
            <person name="Heiman D."/>
            <person name="Howarth C."/>
            <person name="Larson L."/>
            <person name="Lui A."/>
            <person name="MacDonald P.J.P."/>
            <person name="Mehta T."/>
            <person name="Montmayeur A."/>
            <person name="Murphy C."/>
            <person name="Neiman D."/>
            <person name="Pearson M."/>
            <person name="Priest M."/>
            <person name="Roberts A."/>
            <person name="Saif S."/>
            <person name="Shea T."/>
            <person name="Shenoy N."/>
            <person name="Sisk P."/>
            <person name="Stolte C."/>
            <person name="Sykes S."/>
            <person name="Yandava C."/>
            <person name="Wortman J."/>
            <person name="Nusbaum C."/>
            <person name="Birren B."/>
        </authorList>
    </citation>
    <scope>NUCLEOTIDE SEQUENCE</scope>
    <source>
        <strain evidence="2">ATCC 64411</strain>
    </source>
</reference>
<organism evidence="3 4">
    <name type="scientific">Magnaporthiopsis poae (strain ATCC 64411 / 73-15)</name>
    <name type="common">Kentucky bluegrass fungus</name>
    <name type="synonym">Magnaporthe poae</name>
    <dbReference type="NCBI Taxonomy" id="644358"/>
    <lineage>
        <taxon>Eukaryota</taxon>
        <taxon>Fungi</taxon>
        <taxon>Dikarya</taxon>
        <taxon>Ascomycota</taxon>
        <taxon>Pezizomycotina</taxon>
        <taxon>Sordariomycetes</taxon>
        <taxon>Sordariomycetidae</taxon>
        <taxon>Magnaporthales</taxon>
        <taxon>Magnaporthaceae</taxon>
        <taxon>Magnaporthiopsis</taxon>
    </lineage>
</organism>
<feature type="compositionally biased region" description="Low complexity" evidence="1">
    <location>
        <begin position="46"/>
        <end position="76"/>
    </location>
</feature>
<dbReference type="Proteomes" id="UP000011715">
    <property type="component" value="Unassembled WGS sequence"/>
</dbReference>
<feature type="compositionally biased region" description="Polar residues" evidence="1">
    <location>
        <begin position="183"/>
        <end position="192"/>
    </location>
</feature>
<accession>A0A0C4E6Z3</accession>
<sequence>MDPIAGDSTVDLNAAMSTSPKRQRRTATALPLPPGTQPGPPQNSDPSQQQHTAQQFAPQSQTQQLQQSQQQMPQMQPRTELPQQSPGDVHFGSESPVPAGSGFYPNPYRDGRVRNPVPSNLRGRADPHGGSFGVMHIDINTAEAKARDEIAKRTSERTERAAKMAQQAGYVPLSRRRFPHLPTSPTVPNGSRTAMLDPNQTKEEQARLLTLLRSLNPVSVVDQICKALAYFGGIPGAPAPPDGNFPESADRNGSGRLFVGWISEIFPHIENNTPSITMSPAKSYAQLNEATGDAPAPESKESVKRPRGRPKGSKATKARKDKGIKKGMNKAKSMAAAGVPSGAGEQNAADVDGSWVDMDESTMDATAAPGAMPPDMSLPLGEHPPYAPKKRGRPKGSKNRPKEPAPEGAEQAGGEWGSQNPTPKTKSKGKKSKSAATAQSDGGPLPGINGNGQDESTPSGVEFALAALQSYNDTSSMAGEQSTSFTPANLAPSAHVAQQPNATPANKRKRNTAKTTADGTQDLQPGSNAGRMQRSPLPNGFTPQGSGTAPVLAQPPAKRQRKAKEPSSMPEPTAAVQVPANDATSEASDGHFDRETFEALQSQLEQETEPVRRQEETQMQAMLPQLRAQGQQQSSQLQGIAGRQPDQRQQQQQSVSPHHQQQQQQQHQQQHMASTQISGAVQAPQQQRQPSRNTSQSYFTQMGNGSASYGQHSPQSQQQQQQQQQQQSSQPQQQPQTQQHTAQFPAQQTQQHATQFPSQQTHQHYSATPPQQQVQQTQQQQPKYSTGYQPQTSYSVTQAQQPQQPQQPQQQQQQQPQQQQPQQPQQQQYPASQQRHQQVVATNSPVLVTQASTSDTGYRTANNAAMGYNAQFNSQQRTQASASPSVNAYTPNRTPSFGATAARQQQQQQQQQAQQQQPQTQQSQGNVAASMQSFHNFDANNAALFENMGLDGSGHASLGLGTPSYNMSGGVARSSAGTANFGPAFDSLQGNNLRDRYYGGGVRR</sequence>
<feature type="region of interest" description="Disordered" evidence="1">
    <location>
        <begin position="289"/>
        <end position="839"/>
    </location>
</feature>
<feature type="compositionally biased region" description="Polar residues" evidence="1">
    <location>
        <begin position="513"/>
        <end position="527"/>
    </location>
</feature>
<evidence type="ECO:0000313" key="3">
    <source>
        <dbReference type="EnsemblFungi" id="MAPG_08293T0"/>
    </source>
</evidence>
<feature type="compositionally biased region" description="Basic and acidic residues" evidence="1">
    <location>
        <begin position="588"/>
        <end position="597"/>
    </location>
</feature>
<dbReference type="VEuPathDB" id="FungiDB:MAPG_08293"/>
<reference evidence="3" key="5">
    <citation type="submission" date="2015-06" db="UniProtKB">
        <authorList>
            <consortium name="EnsemblFungi"/>
        </authorList>
    </citation>
    <scope>IDENTIFICATION</scope>
    <source>
        <strain evidence="3">ATCC 64411</strain>
    </source>
</reference>
<evidence type="ECO:0000256" key="1">
    <source>
        <dbReference type="SAM" id="MobiDB-lite"/>
    </source>
</evidence>
<feature type="compositionally biased region" description="Polar residues" evidence="1">
    <location>
        <begin position="672"/>
        <end position="710"/>
    </location>
</feature>
<feature type="compositionally biased region" description="Low complexity" evidence="1">
    <location>
        <begin position="798"/>
        <end position="838"/>
    </location>
</feature>
<dbReference type="EMBL" id="ADBL01001998">
    <property type="status" value="NOT_ANNOTATED_CDS"/>
    <property type="molecule type" value="Genomic_DNA"/>
</dbReference>
<feature type="compositionally biased region" description="Basic residues" evidence="1">
    <location>
        <begin position="305"/>
        <end position="329"/>
    </location>
</feature>